<feature type="compositionally biased region" description="Basic and acidic residues" evidence="14">
    <location>
        <begin position="638"/>
        <end position="647"/>
    </location>
</feature>
<name>B8XCN6_9MONO</name>
<dbReference type="EMBL" id="MH121167">
    <property type="protein sequence ID" value="AWK96622.1"/>
    <property type="molecule type" value="Viral_cRNA"/>
</dbReference>
<keyword evidence="7 13" id="KW-0694">RNA-binding</keyword>
<evidence type="ECO:0000313" key="16">
    <source>
        <dbReference type="EMBL" id="ALT19758.1"/>
    </source>
</evidence>
<evidence type="ECO:0000256" key="2">
    <source>
        <dbReference type="ARBA" id="ARBA00014389"/>
    </source>
</evidence>
<keyword evidence="6 13" id="KW-0946">Virion</keyword>
<keyword evidence="18" id="KW-1185">Reference proteome</keyword>
<evidence type="ECO:0000313" key="18">
    <source>
        <dbReference type="Proteomes" id="UP000100390"/>
    </source>
</evidence>
<dbReference type="PDB" id="5E2X">
    <property type="method" value="X-ray"/>
    <property type="resolution" value="2.10 A"/>
    <property type="chains" value="A/B/C/D/E/F/G/H=641-739"/>
</dbReference>
<reference evidence="15 18" key="1">
    <citation type="journal article" date="2008" name="PLoS Pathog.">
        <title>Newly discovered Ebola virus associated with hemorrhagic fever outbreak in Uganda.</title>
        <authorList>
            <person name="Towner J.S."/>
            <person name="Sealy T.K."/>
            <person name="Khristova M.L."/>
            <person name="Albarino C.G."/>
            <person name="Conlan S."/>
            <person name="Reeder S.A."/>
            <person name="Quan P.L."/>
            <person name="Lipkin W.I."/>
            <person name="Downing R."/>
            <person name="Tappero J.W."/>
            <person name="Okware S."/>
            <person name="Lutwama J."/>
            <person name="Bakamutumaho B."/>
            <person name="Kayiwa J.T."/>
            <person name="Comer J.A."/>
            <person name="Rollin P.E."/>
            <person name="Ksiazek T.G."/>
            <person name="Nichol S.T."/>
        </authorList>
    </citation>
    <scope>NUCLEOTIDE SEQUENCE [LARGE SCALE GENOMIC DNA]</scope>
</reference>
<evidence type="ECO:0000256" key="9">
    <source>
        <dbReference type="ARBA" id="ARBA00023274"/>
    </source>
</evidence>
<dbReference type="Pfam" id="PF05505">
    <property type="entry name" value="Ebola_NP"/>
    <property type="match status" value="1"/>
</dbReference>
<dbReference type="InterPro" id="IPR015970">
    <property type="entry name" value="P40_nucleoprot_sub2_BD-vir"/>
</dbReference>
<evidence type="ECO:0000313" key="17">
    <source>
        <dbReference type="EMBL" id="AWK96622.1"/>
    </source>
</evidence>
<evidence type="ECO:0000256" key="4">
    <source>
        <dbReference type="ARBA" id="ARBA00022553"/>
    </source>
</evidence>
<dbReference type="Gene3D" id="1.10.3050.10">
    <property type="entry name" value="borna disease virus nucleoprotein, domain 2"/>
    <property type="match status" value="1"/>
</dbReference>
<dbReference type="GO" id="GO:0030430">
    <property type="term" value="C:host cell cytoplasm"/>
    <property type="evidence" value="ECO:0007669"/>
    <property type="project" value="UniProtKB-SubCell"/>
</dbReference>
<dbReference type="GO" id="GO:0019074">
    <property type="term" value="P:viral RNA genome packaging"/>
    <property type="evidence" value="ECO:0007669"/>
    <property type="project" value="UniProtKB-UniRule"/>
</dbReference>
<dbReference type="Proteomes" id="UP000100390">
    <property type="component" value="Segment"/>
</dbReference>
<evidence type="ECO:0000256" key="10">
    <source>
        <dbReference type="ARBA" id="ARBA00033344"/>
    </source>
</evidence>
<sequence>MESRAHKAWMTHTASGFETDYHKILTAGLSVQQGIVRQRVIQVHQVTNLEEICQLIIQAFEAGVDFQESADSFLLMLCLHHAYQGDYKQFLESNAVKYLEGHGFRFEVRKKEGVKRLEELLPAASSGKSIRRTLAAMPEEETTEANAGQFLSFASLFLPKLVVGEKACLEKVQRQIQVHSEQGLIQYPTAWQSVGHMMVIFRLMRTNFLIKFLLIHQGMHMVAGHDANDAVIANSVAQARFSGLLIVKTVLDHILQKTEHGVRLHPLARTAKVKNEVNSFKAALSSLAQHGEYAPFARLLNLSGVNNLEHGLFPQLSAIALGVATAHGSTLAGVNVGEQYQQLREAATEAEKQLQKYAESRELDHLGLDDQEKKILKDFHQKKNEISFQQTTAMVTLRKERLAKLTEAITSTSLLKTGKQYDDDNDIPFPGPINDNENSEQQDDDPTDSQDTTIPDIIVDPDDGRYNNYGDYPSETANAPEDLVLFDLEDGDEDDHRPSSSSENNNKHSLTGTDSNKTSNWNRNPTNMPKKDSTQNNDNPAQRAQEYARDNIQDTPTPHRALTPISEETGSNGHNEDDIDSIPPLESDEENNTETTITTTKNTTAPPAPVYRSNSEKEPLPQEKSQKQPNQVSGSENTDNKPHSEQSVEEMYRHILQTQGPFDAILYYYMMTEEPIVFSTSDGKEYVYPDSLEGEHPPWLSEKEALNEDNRFITMDDQQFYWPVMNHRNKFMAILQHHK</sequence>
<dbReference type="InterPro" id="IPR008609">
    <property type="entry name" value="Ebola_NP"/>
</dbReference>
<keyword evidence="9 13" id="KW-0687">Ribonucleoprotein</keyword>
<keyword evidence="13 16" id="KW-0543">Viral nucleoprotein</keyword>
<keyword evidence="5 13" id="KW-0167">Capsid protein</keyword>
<feature type="region of interest" description="Disordered" evidence="14">
    <location>
        <begin position="417"/>
        <end position="647"/>
    </location>
</feature>
<dbReference type="GO" id="GO:1990904">
    <property type="term" value="C:ribonucleoprotein complex"/>
    <property type="evidence" value="ECO:0007669"/>
    <property type="project" value="UniProtKB-KW"/>
</dbReference>
<dbReference type="RefSeq" id="YP_003815423.1">
    <property type="nucleotide sequence ID" value="NC_014372.1"/>
</dbReference>
<dbReference type="SMR" id="B8XCN6"/>
<gene>
    <name evidence="15" type="primary">NP</name>
    <name evidence="16" type="ORF">DF49_53414gpNP</name>
</gene>
<reference evidence="17" key="4">
    <citation type="submission" date="2018-03" db="EMBL/GenBank/DDBJ databases">
        <title>Database for Reference Grade Microbial Sequences (FDA-ARGOS).</title>
        <authorList>
            <person name="Minogue T."/>
            <person name="Rossi C."/>
            <person name="Wasieloski L."/>
            <person name="Coyne S."/>
            <person name="Olschner S."/>
            <person name="Kearney B."/>
            <person name="Schoepp R."/>
            <person name="Zhao X."/>
            <person name="Nagaraj S."/>
            <person name="Vavikolanu K."/>
            <person name="Nadendla S."/>
            <person name="Sadzewicz L."/>
            <person name="Tallon L."/>
            <person name="Sichtig H."/>
        </authorList>
    </citation>
    <scope>NUCLEOTIDE SEQUENCE</scope>
    <source>
        <strain evidence="17">Ebola virus/H.sapiens-tc/Cote d'Ivoire/1994/Tai Forest-R4371</strain>
    </source>
</reference>
<protein>
    <recommendedName>
        <fullName evidence="2 13">Nucleoprotein</fullName>
    </recommendedName>
    <alternativeName>
        <fullName evidence="10 13">Nucleocapsid protein</fullName>
    </alternativeName>
</protein>
<reference evidence="20" key="3">
    <citation type="journal article" date="2016" name="Acta Crystallogr. D Struct. Biol.">
        <title>Molecular architecture of the nucleoprotein C-terminal domain from the Ebola and Marburg viruses.</title>
        <authorList>
            <person name="Baker L.E."/>
            <person name="Ellena J.F."/>
            <person name="Handing K.B."/>
            <person name="Derewenda U."/>
            <person name="Utepbergenov D."/>
            <person name="Engel D.A."/>
            <person name="Derewenda Z.S."/>
        </authorList>
    </citation>
    <scope>X-RAY CRYSTALLOGRAPHY (2.10 ANGSTROMS) OF 641-739</scope>
</reference>
<evidence type="ECO:0000256" key="1">
    <source>
        <dbReference type="ARBA" id="ARBA00005492"/>
    </source>
</evidence>
<dbReference type="OrthoDB" id="2124at10239"/>
<dbReference type="EMBL" id="KU182910">
    <property type="protein sequence ID" value="ALT19758.1"/>
    <property type="molecule type" value="Viral_cRNA"/>
</dbReference>
<comment type="function">
    <text evidence="12">Oligomerizes into helical capsid to encapsidate the viral genome, protecting it from nucleases and the cellular innate immune response. VP35 binds to and stabilizes monomeric NP, keeping it soluble. Upon virus replication, NP is recruited to bind cooperatively viral genomic RNA and VP35 is released. The encapsidated genomic RNA is termed the nucleocapsid and serves as template for transcription and replication. The nucleocapsid is helical with a pitch of 10.81 NP per turn and a diameter of about 22nm. Each NP binds to six nucleotides of viral genomic RNA, three being exposed to the solvant and three hidden into the nucleocapsid. Also recruits host PPP2R5C phosphatase to dephosphorylate VP30 and thereby promote viral transcription. Upon virion assembly and budding, NP binds to VP24 and possibly host STAU1.</text>
</comment>
<evidence type="ECO:0000256" key="12">
    <source>
        <dbReference type="ARBA" id="ARBA00059530"/>
    </source>
</evidence>
<evidence type="ECO:0000313" key="19">
    <source>
        <dbReference type="Proteomes" id="UP000167423"/>
    </source>
</evidence>
<keyword evidence="20" id="KW-0002">3D-structure</keyword>
<evidence type="ECO:0000313" key="15">
    <source>
        <dbReference type="EMBL" id="ACI28629.1"/>
    </source>
</evidence>
<organism evidence="15 18">
    <name type="scientific">Tai Forest ebolavirus</name>
    <dbReference type="NCBI Taxonomy" id="186541"/>
    <lineage>
        <taxon>Viruses</taxon>
        <taxon>Riboviria</taxon>
        <taxon>Orthornavirae</taxon>
        <taxon>Negarnaviricota</taxon>
        <taxon>Haploviricotina</taxon>
        <taxon>Monjiviricetes</taxon>
        <taxon>Mononegavirales</taxon>
        <taxon>Filoviridae</taxon>
        <taxon>Orthoebolavirus</taxon>
        <taxon>Orthoebolavirus taiense</taxon>
    </lineage>
</organism>
<feature type="compositionally biased region" description="Low complexity" evidence="14">
    <location>
        <begin position="449"/>
        <end position="458"/>
    </location>
</feature>
<keyword evidence="4" id="KW-0597">Phosphoprotein</keyword>
<feature type="compositionally biased region" description="Polar residues" evidence="14">
    <location>
        <begin position="499"/>
        <end position="527"/>
    </location>
</feature>
<evidence type="ECO:0000256" key="3">
    <source>
        <dbReference type="ARBA" id="ARBA00022497"/>
    </source>
</evidence>
<feature type="compositionally biased region" description="Acidic residues" evidence="14">
    <location>
        <begin position="437"/>
        <end position="448"/>
    </location>
</feature>
<evidence type="ECO:0007829" key="20">
    <source>
        <dbReference type="PDB" id="5E2X"/>
    </source>
</evidence>
<dbReference type="GO" id="GO:0003723">
    <property type="term" value="F:RNA binding"/>
    <property type="evidence" value="ECO:0007669"/>
    <property type="project" value="UniProtKB-KW"/>
</dbReference>
<dbReference type="GeneID" id="9487539"/>
<feature type="compositionally biased region" description="Polar residues" evidence="14">
    <location>
        <begin position="627"/>
        <end position="637"/>
    </location>
</feature>
<comment type="subunit">
    <text evidence="11">Homooligomer. Homomultimerizes to form the nucleocapsid. Binds to viral genomic RNA. Interacts with VP35 and VP30 to form the nucleocapsid. Interacts with host PPP2R5C; this interaction leads to VP30 dephosphorylation and viral transcription. Interacts with VP24; this interaction facilitates nucleocapsid assembly and genome packaging. Interacts with matrix protein VP40; this interaction allows recruitment of the nucleocapsid into progeny virions. Interacts with host STAU1. Interacts with host NXF1 (via RNA-binding domain); this interaction recruits NXF1 to the inclusion bodies were viral replication takes place, probably to export viral mRNA-NXF1 complexes from these sites. Interacts with host CCDC92; this interaction sequesters NP in the host cytoplasm. Interacts with host TRIM14.</text>
</comment>
<comment type="subcellular location">
    <subcellularLocation>
        <location evidence="13">Virion</location>
    </subcellularLocation>
    <subcellularLocation>
        <location evidence="13">Host cytoplasm</location>
    </subcellularLocation>
</comment>
<dbReference type="GO" id="GO:0019013">
    <property type="term" value="C:viral nucleocapsid"/>
    <property type="evidence" value="ECO:0007669"/>
    <property type="project" value="UniProtKB-UniRule"/>
</dbReference>
<evidence type="ECO:0000256" key="8">
    <source>
        <dbReference type="ARBA" id="ARBA00023200"/>
    </source>
</evidence>
<reference evidence="16 19" key="2">
    <citation type="submission" date="2015-11" db="EMBL/GenBank/DDBJ databases">
        <authorList>
            <person name="Zhang Y."/>
            <person name="Guo Z."/>
        </authorList>
    </citation>
    <scope>NUCLEOTIDE SEQUENCE [LARGE SCALE GENOMIC DNA]</scope>
    <source>
        <strain evidence="16">Tai Forest virus/H. sapiens-tc/CIV/1994/Tai Forest-CDC807212</strain>
    </source>
</reference>
<evidence type="ECO:0000256" key="7">
    <source>
        <dbReference type="ARBA" id="ARBA00022884"/>
    </source>
</evidence>
<evidence type="ECO:0000256" key="5">
    <source>
        <dbReference type="ARBA" id="ARBA00022561"/>
    </source>
</evidence>
<accession>B8XCN6</accession>
<evidence type="ECO:0000256" key="11">
    <source>
        <dbReference type="ARBA" id="ARBA00046636"/>
    </source>
</evidence>
<proteinExistence type="evidence at protein level"/>
<dbReference type="KEGG" id="vg:9487539"/>
<keyword evidence="3" id="KW-1139">Helical capsid protein</keyword>
<evidence type="ECO:0000256" key="14">
    <source>
        <dbReference type="SAM" id="MobiDB-lite"/>
    </source>
</evidence>
<evidence type="ECO:0000256" key="6">
    <source>
        <dbReference type="ARBA" id="ARBA00022844"/>
    </source>
</evidence>
<feature type="compositionally biased region" description="Basic and acidic residues" evidence="14">
    <location>
        <begin position="614"/>
        <end position="626"/>
    </location>
</feature>
<dbReference type="PIRSF" id="PIRSF003900">
    <property type="entry name" value="N_FiloV"/>
    <property type="match status" value="1"/>
</dbReference>
<comment type="similarity">
    <text evidence="1 13">Belongs to the filoviruses nucleoprotein family.</text>
</comment>
<dbReference type="GO" id="GO:0019029">
    <property type="term" value="C:helical viral capsid"/>
    <property type="evidence" value="ECO:0007669"/>
    <property type="project" value="UniProtKB-KW"/>
</dbReference>
<dbReference type="Proteomes" id="UP000167423">
    <property type="component" value="Genome"/>
</dbReference>
<dbReference type="PDBsum" id="5E2X"/>
<dbReference type="EMBL" id="FJ217162">
    <property type="protein sequence ID" value="ACI28629.1"/>
    <property type="molecule type" value="Viral_cRNA"/>
</dbReference>
<keyword evidence="8 13" id="KW-1035">Host cytoplasm</keyword>
<feature type="compositionally biased region" description="Low complexity" evidence="14">
    <location>
        <begin position="593"/>
        <end position="604"/>
    </location>
</feature>
<evidence type="ECO:0000256" key="13">
    <source>
        <dbReference type="PIRNR" id="PIRNR003900"/>
    </source>
</evidence>